<dbReference type="AlphaFoldDB" id="A0A0E9QUS1"/>
<protein>
    <submittedName>
        <fullName evidence="1">Uncharacterized protein</fullName>
    </submittedName>
</protein>
<organism evidence="1">
    <name type="scientific">Anguilla anguilla</name>
    <name type="common">European freshwater eel</name>
    <name type="synonym">Muraena anguilla</name>
    <dbReference type="NCBI Taxonomy" id="7936"/>
    <lineage>
        <taxon>Eukaryota</taxon>
        <taxon>Metazoa</taxon>
        <taxon>Chordata</taxon>
        <taxon>Craniata</taxon>
        <taxon>Vertebrata</taxon>
        <taxon>Euteleostomi</taxon>
        <taxon>Actinopterygii</taxon>
        <taxon>Neopterygii</taxon>
        <taxon>Teleostei</taxon>
        <taxon>Anguilliformes</taxon>
        <taxon>Anguillidae</taxon>
        <taxon>Anguilla</taxon>
    </lineage>
</organism>
<reference evidence="1" key="1">
    <citation type="submission" date="2014-11" db="EMBL/GenBank/DDBJ databases">
        <authorList>
            <person name="Amaro Gonzalez C."/>
        </authorList>
    </citation>
    <scope>NUCLEOTIDE SEQUENCE</scope>
</reference>
<evidence type="ECO:0000313" key="1">
    <source>
        <dbReference type="EMBL" id="JAH19828.1"/>
    </source>
</evidence>
<sequence>MIHFIVLFPYFWRALYNFICIKQ</sequence>
<reference evidence="1" key="2">
    <citation type="journal article" date="2015" name="Fish Shellfish Immunol.">
        <title>Early steps in the European eel (Anguilla anguilla)-Vibrio vulnificus interaction in the gills: Role of the RtxA13 toxin.</title>
        <authorList>
            <person name="Callol A."/>
            <person name="Pajuelo D."/>
            <person name="Ebbesson L."/>
            <person name="Teles M."/>
            <person name="MacKenzie S."/>
            <person name="Amaro C."/>
        </authorList>
    </citation>
    <scope>NUCLEOTIDE SEQUENCE</scope>
</reference>
<proteinExistence type="predicted"/>
<name>A0A0E9QUS1_ANGAN</name>
<dbReference type="EMBL" id="GBXM01088749">
    <property type="protein sequence ID" value="JAH19828.1"/>
    <property type="molecule type" value="Transcribed_RNA"/>
</dbReference>
<accession>A0A0E9QUS1</accession>